<protein>
    <recommendedName>
        <fullName evidence="4">BCAS3 domain-containing protein</fullName>
    </recommendedName>
</protein>
<evidence type="ECO:0000313" key="3">
    <source>
        <dbReference type="Proteomes" id="UP000258309"/>
    </source>
</evidence>
<feature type="compositionally biased region" description="Polar residues" evidence="1">
    <location>
        <begin position="59"/>
        <end position="75"/>
    </location>
</feature>
<evidence type="ECO:0000313" key="2">
    <source>
        <dbReference type="EMBL" id="RFU34802.1"/>
    </source>
</evidence>
<dbReference type="OMA" id="SYEDSGR"/>
<evidence type="ECO:0000256" key="1">
    <source>
        <dbReference type="SAM" id="MobiDB-lite"/>
    </source>
</evidence>
<dbReference type="SUPFAM" id="SSF50969">
    <property type="entry name" value="YVTN repeat-like/Quinoprotein amine dehydrogenase"/>
    <property type="match status" value="1"/>
</dbReference>
<dbReference type="InterPro" id="IPR011044">
    <property type="entry name" value="Quino_amine_DH_bsu"/>
</dbReference>
<dbReference type="OrthoDB" id="3938623at2759"/>
<reference evidence="2 3" key="1">
    <citation type="submission" date="2018-05" db="EMBL/GenBank/DDBJ databases">
        <title>Draft genome sequence of Scytalidium lignicola DSM 105466, a ubiquitous saprotrophic fungus.</title>
        <authorList>
            <person name="Buettner E."/>
            <person name="Gebauer A.M."/>
            <person name="Hofrichter M."/>
            <person name="Liers C."/>
            <person name="Kellner H."/>
        </authorList>
    </citation>
    <scope>NUCLEOTIDE SEQUENCE [LARGE SCALE GENOMIC DNA]</scope>
    <source>
        <strain evidence="2 3">DSM 105466</strain>
    </source>
</reference>
<dbReference type="GO" id="GO:0005737">
    <property type="term" value="C:cytoplasm"/>
    <property type="evidence" value="ECO:0007669"/>
    <property type="project" value="TreeGrafter"/>
</dbReference>
<feature type="compositionally biased region" description="Polar residues" evidence="1">
    <location>
        <begin position="1"/>
        <end position="26"/>
    </location>
</feature>
<feature type="region of interest" description="Disordered" evidence="1">
    <location>
        <begin position="1095"/>
        <end position="1116"/>
    </location>
</feature>
<accession>A0A3E2HNN1</accession>
<sequence length="1131" mass="120423">MPSSLGKDNNDLPNGNSQNNKPTQKITAGVQIPTKNGRKSGTAKDGGGGGILAAVAKNASRNSAKAPTPPSSVQSPEMRPTVSPENGNMNIRASSLLGAPAASSESHATSEWTRTVSSFSSSPNNLISLGESPPILPSSYEDRAVGGWTTRDQRTYHHGHPQSASPPTRSRRPLSYQGSDDHLGTPPYGIRRSSLYAQHPQNLRYGNQPPLPHQPQAHFYGAPDVNLLLSPRAPGLTPGENGLYCGFDNLPTSFQTSSKTVDNALVVGYEGGFTIYSIARGGLNRITDIRGLRGGVYHAKILPWSIRDSQEALCPLIALVVHGRVSLSAEEGADESATTPSEAISRAEATRGLPQVPGLLPHENEEFQTSVEIYSLSTKEHIATLLSISKTDTSSLAGHPSLNTPAGALSIRADTGTIIVTSGITGETWIFRHEDFKAVSGGKFRCIGKVWTTVQHGLSVDSTSSPGNIDGDWHTSEQSPRQLLYKASILSLAGRWLAYCPAAASSQISLRATVLAATLTSRPPGLNAHAPPQLPVVNCAVETPGGESIVKQLAQLATQEFIKGATYVGKQGVQAWNNWWNPPTASQQNGGGGVYQAHGTAPQQFPPTHGNTSQVPAIKDPGLVSILDLDSLSHQSSSSASIHPLATFKIPHGCSFLSFSPGGLMLFTASSKGDVQFVWDLKRMQYAKSSLLKVGLQSSAVQGPHVRQVAQFSRMTIARIVDVVWTSPHGERAAMVTEPGTVHVLDIPASAFTWPAPRRKLPVPKPEDSVGDTAGPGLSAVSVASNAVTSIWTAARPLVSRPRRSSAGISGISASVTSQAGHGTHALAAGISRSVGAATGKMNEMRKASGNKVYVPRSLTFPTLGCVRLSGGKRSDSIHVVGDGVIRIYTIKSRQADRPTDKQKASRSSKYVEFRIPQLPDFKMIPDLAFAGGFEVDSDVEEGDRKPPRWTGRAGAQHTTLRKPVVESSIPQAEIESNAPYQPFHTDRRVGLYIYSAHEDPIHEDPIPSPSVSALLSPISQTNAPRTSLLNNNSAPWAFGGPIKAIRLNVGPPQGNDDDYDSGADHRALPSSAIERVMRMTDGNEDMDQIVITTRKRRGAARIGSDGTGDGDEEGFFEDDCEVLDFASQRV</sequence>
<dbReference type="AlphaFoldDB" id="A0A3E2HNN1"/>
<proteinExistence type="predicted"/>
<organism evidence="2 3">
    <name type="scientific">Scytalidium lignicola</name>
    <name type="common">Hyphomycete</name>
    <dbReference type="NCBI Taxonomy" id="5539"/>
    <lineage>
        <taxon>Eukaryota</taxon>
        <taxon>Fungi</taxon>
        <taxon>Dikarya</taxon>
        <taxon>Ascomycota</taxon>
        <taxon>Pezizomycotina</taxon>
        <taxon>Leotiomycetes</taxon>
        <taxon>Leotiomycetes incertae sedis</taxon>
        <taxon>Scytalidium</taxon>
    </lineage>
</organism>
<dbReference type="EMBL" id="NCSJ02000016">
    <property type="protein sequence ID" value="RFU34802.1"/>
    <property type="molecule type" value="Genomic_DNA"/>
</dbReference>
<dbReference type="InterPro" id="IPR045142">
    <property type="entry name" value="BCAS3-like"/>
</dbReference>
<comment type="caution">
    <text evidence="2">The sequence shown here is derived from an EMBL/GenBank/DDBJ whole genome shotgun (WGS) entry which is preliminary data.</text>
</comment>
<dbReference type="STRING" id="5539.A0A3E2HNN1"/>
<gene>
    <name evidence="2" type="ORF">B7463_g1508</name>
</gene>
<feature type="region of interest" description="Disordered" evidence="1">
    <location>
        <begin position="939"/>
        <end position="961"/>
    </location>
</feature>
<dbReference type="PANTHER" id="PTHR13268">
    <property type="entry name" value="BREAST CARCINOMA AMPLIFIED SEQUENCE 3"/>
    <property type="match status" value="1"/>
</dbReference>
<dbReference type="GO" id="GO:0042594">
    <property type="term" value="P:response to starvation"/>
    <property type="evidence" value="ECO:0007669"/>
    <property type="project" value="TreeGrafter"/>
</dbReference>
<feature type="non-terminal residue" evidence="2">
    <location>
        <position position="1131"/>
    </location>
</feature>
<name>A0A3E2HNN1_SCYLI</name>
<keyword evidence="3" id="KW-1185">Reference proteome</keyword>
<dbReference type="Proteomes" id="UP000258309">
    <property type="component" value="Unassembled WGS sequence"/>
</dbReference>
<evidence type="ECO:0008006" key="4">
    <source>
        <dbReference type="Google" id="ProtNLM"/>
    </source>
</evidence>
<dbReference type="GO" id="GO:0006914">
    <property type="term" value="P:autophagy"/>
    <property type="evidence" value="ECO:0007669"/>
    <property type="project" value="InterPro"/>
</dbReference>
<dbReference type="PANTHER" id="PTHR13268:SF0">
    <property type="entry name" value="BCAS3 MICROTUBULE ASSOCIATED CELL MIGRATION FACTOR"/>
    <property type="match status" value="1"/>
</dbReference>
<feature type="region of interest" description="Disordered" evidence="1">
    <location>
        <begin position="1"/>
        <end position="91"/>
    </location>
</feature>
<feature type="non-terminal residue" evidence="2">
    <location>
        <position position="1"/>
    </location>
</feature>
<feature type="region of interest" description="Disordered" evidence="1">
    <location>
        <begin position="151"/>
        <end position="191"/>
    </location>
</feature>